<gene>
    <name evidence="2" type="ORF">A3C58_00315</name>
</gene>
<evidence type="ECO:0000313" key="3">
    <source>
        <dbReference type="Proteomes" id="UP000178380"/>
    </source>
</evidence>
<protein>
    <submittedName>
        <fullName evidence="2">Uncharacterized protein</fullName>
    </submittedName>
</protein>
<evidence type="ECO:0000256" key="1">
    <source>
        <dbReference type="SAM" id="Phobius"/>
    </source>
</evidence>
<feature type="transmembrane region" description="Helical" evidence="1">
    <location>
        <begin position="6"/>
        <end position="22"/>
    </location>
</feature>
<evidence type="ECO:0000313" key="2">
    <source>
        <dbReference type="EMBL" id="OGZ65911.1"/>
    </source>
</evidence>
<keyword evidence="1" id="KW-0812">Transmembrane</keyword>
<keyword evidence="1" id="KW-1133">Transmembrane helix</keyword>
<sequence length="106" mass="12705">MIQLIAFIILTGSLLGIFFILYKKIPILSGLPKNGHHGFKKNEFILNIEKKIKYNYFHFFEKQMLLHKLLSKFRVWILKIERKVDVLLHGIRKKAQELDKEVKKRK</sequence>
<organism evidence="2 3">
    <name type="scientific">Candidatus Staskawiczbacteria bacterium RIFCSPHIGHO2_02_FULL_34_10</name>
    <dbReference type="NCBI Taxonomy" id="1802205"/>
    <lineage>
        <taxon>Bacteria</taxon>
        <taxon>Candidatus Staskawicziibacteriota</taxon>
    </lineage>
</organism>
<proteinExistence type="predicted"/>
<accession>A0A1G2HUL6</accession>
<comment type="caution">
    <text evidence="2">The sequence shown here is derived from an EMBL/GenBank/DDBJ whole genome shotgun (WGS) entry which is preliminary data.</text>
</comment>
<dbReference type="Proteomes" id="UP000178380">
    <property type="component" value="Unassembled WGS sequence"/>
</dbReference>
<dbReference type="STRING" id="1802205.A3C58_00315"/>
<keyword evidence="1" id="KW-0472">Membrane</keyword>
<reference evidence="2 3" key="1">
    <citation type="journal article" date="2016" name="Nat. Commun.">
        <title>Thousands of microbial genomes shed light on interconnected biogeochemical processes in an aquifer system.</title>
        <authorList>
            <person name="Anantharaman K."/>
            <person name="Brown C.T."/>
            <person name="Hug L.A."/>
            <person name="Sharon I."/>
            <person name="Castelle C.J."/>
            <person name="Probst A.J."/>
            <person name="Thomas B.C."/>
            <person name="Singh A."/>
            <person name="Wilkins M.J."/>
            <person name="Karaoz U."/>
            <person name="Brodie E.L."/>
            <person name="Williams K.H."/>
            <person name="Hubbard S.S."/>
            <person name="Banfield J.F."/>
        </authorList>
    </citation>
    <scope>NUCLEOTIDE SEQUENCE [LARGE SCALE GENOMIC DNA]</scope>
</reference>
<dbReference type="AlphaFoldDB" id="A0A1G2HUL6"/>
<name>A0A1G2HUL6_9BACT</name>
<dbReference type="EMBL" id="MHOR01000037">
    <property type="protein sequence ID" value="OGZ65911.1"/>
    <property type="molecule type" value="Genomic_DNA"/>
</dbReference>